<dbReference type="Proteomes" id="UP000019150">
    <property type="component" value="Chromosome"/>
</dbReference>
<evidence type="ECO:0000313" key="1">
    <source>
        <dbReference type="EMBL" id="AHH18978.1"/>
    </source>
</evidence>
<reference evidence="1 2" key="1">
    <citation type="journal article" date="2014" name="Appl. Environ. Microbiol.">
        <title>Insights into the Microbial Degradation of Rubber and Gutta-Percha by Analysis of the Complete Genome of Nocardia nova SH22a.</title>
        <authorList>
            <person name="Luo Q."/>
            <person name="Hiessl S."/>
            <person name="Poehlein A."/>
            <person name="Daniel R."/>
            <person name="Steinbuchel A."/>
        </authorList>
    </citation>
    <scope>NUCLEOTIDE SEQUENCE [LARGE SCALE GENOMIC DNA]</scope>
    <source>
        <strain evidence="1">SH22a</strain>
    </source>
</reference>
<keyword evidence="2" id="KW-1185">Reference proteome</keyword>
<proteinExistence type="predicted"/>
<dbReference type="KEGG" id="nno:NONO_c41940"/>
<accession>W5TJ47</accession>
<organism evidence="1 2">
    <name type="scientific">Nocardia nova SH22a</name>
    <dbReference type="NCBI Taxonomy" id="1415166"/>
    <lineage>
        <taxon>Bacteria</taxon>
        <taxon>Bacillati</taxon>
        <taxon>Actinomycetota</taxon>
        <taxon>Actinomycetes</taxon>
        <taxon>Mycobacteriales</taxon>
        <taxon>Nocardiaceae</taxon>
        <taxon>Nocardia</taxon>
    </lineage>
</organism>
<sequence length="73" mass="7948">MNPALPQRNPCEKTDPAWSPAIELLDVLLAALRAWQPGEPLQSPPTEEDMTALADLPITVSRSPFDAATPDLR</sequence>
<gene>
    <name evidence="1" type="ORF">NONO_c41940</name>
</gene>
<dbReference type="PATRIC" id="fig|1415166.3.peg.4307"/>
<dbReference type="RefSeq" id="WP_025350394.1">
    <property type="nucleotide sequence ID" value="NZ_CP006850.1"/>
</dbReference>
<dbReference type="STRING" id="1415166.NONO_c41940"/>
<dbReference type="AlphaFoldDB" id="W5TJ47"/>
<name>W5TJ47_9NOCA</name>
<protein>
    <submittedName>
        <fullName evidence="1">Uncharacterized protein</fullName>
    </submittedName>
</protein>
<evidence type="ECO:0000313" key="2">
    <source>
        <dbReference type="Proteomes" id="UP000019150"/>
    </source>
</evidence>
<dbReference type="EMBL" id="CP006850">
    <property type="protein sequence ID" value="AHH18978.1"/>
    <property type="molecule type" value="Genomic_DNA"/>
</dbReference>
<dbReference type="HOGENOM" id="CLU_2701052_0_0_11"/>